<dbReference type="GO" id="GO:0140662">
    <property type="term" value="F:ATP-dependent protein folding chaperone"/>
    <property type="evidence" value="ECO:0007669"/>
    <property type="project" value="InterPro"/>
</dbReference>
<evidence type="ECO:0000256" key="7">
    <source>
        <dbReference type="SAM" id="MobiDB-lite"/>
    </source>
</evidence>
<dbReference type="GO" id="GO:0034663">
    <property type="term" value="C:endoplasmic reticulum chaperone complex"/>
    <property type="evidence" value="ECO:0007669"/>
    <property type="project" value="TreeGrafter"/>
</dbReference>
<dbReference type="PANTHER" id="PTHR45639:SF3">
    <property type="entry name" value="HYPOXIA UP-REGULATED PROTEIN 1"/>
    <property type="match status" value="1"/>
</dbReference>
<dbReference type="InterPro" id="IPR013126">
    <property type="entry name" value="Hsp_70_fam"/>
</dbReference>
<keyword evidence="5" id="KW-0143">Chaperone</keyword>
<evidence type="ECO:0000313" key="9">
    <source>
        <dbReference type="EMBL" id="GMM53529.1"/>
    </source>
</evidence>
<keyword evidence="6" id="KW-0175">Coiled coil</keyword>
<feature type="chain" id="PRO_5043372022" evidence="8">
    <location>
        <begin position="23"/>
        <end position="898"/>
    </location>
</feature>
<gene>
    <name evidence="9" type="ORF">DAKH74_001450</name>
</gene>
<dbReference type="Gene3D" id="3.90.640.10">
    <property type="entry name" value="Actin, Chain A, domain 4"/>
    <property type="match status" value="1"/>
</dbReference>
<dbReference type="FunFam" id="3.90.640.10:FF:000003">
    <property type="entry name" value="Molecular chaperone DnaK"/>
    <property type="match status" value="1"/>
</dbReference>
<evidence type="ECO:0000256" key="2">
    <source>
        <dbReference type="ARBA" id="ARBA00022729"/>
    </source>
</evidence>
<dbReference type="PANTHER" id="PTHR45639">
    <property type="entry name" value="HSC70CB, ISOFORM G-RELATED"/>
    <property type="match status" value="1"/>
</dbReference>
<evidence type="ECO:0000256" key="1">
    <source>
        <dbReference type="ARBA" id="ARBA00004319"/>
    </source>
</evidence>
<keyword evidence="4" id="KW-0067">ATP-binding</keyword>
<evidence type="ECO:0000256" key="4">
    <source>
        <dbReference type="ARBA" id="ARBA00022840"/>
    </source>
</evidence>
<feature type="coiled-coil region" evidence="6">
    <location>
        <begin position="695"/>
        <end position="749"/>
    </location>
</feature>
<keyword evidence="2 8" id="KW-0732">Signal</keyword>
<organism evidence="9 10">
    <name type="scientific">Maudiozyma humilis</name>
    <name type="common">Sour dough yeast</name>
    <name type="synonym">Kazachstania humilis</name>
    <dbReference type="NCBI Taxonomy" id="51915"/>
    <lineage>
        <taxon>Eukaryota</taxon>
        <taxon>Fungi</taxon>
        <taxon>Dikarya</taxon>
        <taxon>Ascomycota</taxon>
        <taxon>Saccharomycotina</taxon>
        <taxon>Saccharomycetes</taxon>
        <taxon>Saccharomycetales</taxon>
        <taxon>Saccharomycetaceae</taxon>
        <taxon>Maudiozyma</taxon>
    </lineage>
</organism>
<sequence length="898" mass="100388">MVRVWKNASLLPLCLLLAQAYAALLAVDYGQQFLKAMVVSPQAPLEMVLTPEAKRKEVSGMGFKRLSDRELDVERLYGAAVGALTTRAPQDTALHLKSLLGRTLDDPEVALYQLAHPGLKLSATARKSIALEIDGTAYPVEELVGMNLQEIAARANRHIRENDRRSRDAVEKVALATPAFFDQYQRLALMDAGMFVNDINGLTLINDGLAIAVNYALKRADFAPDLPHNYIIYDMGSGSTKATLVTITQHSDSDVPVRIEMQGYGFNSTLGGSGFTLKIADIVKHKFLAKNTAVSEDALAADPRAIAKIIQAAEKAKLVLSANADASVSIEALTADIDFRATVTREEFEAAIAEDVTAMTGPIWDAVNKQFTSEDQPRITIDSLTGVILAGGSSRVPFVQQAIADIIGPDRLLKTVNADEAVVNGATLRGVQLFELFKTRPFNVTDRSVFNFTIRSQDKDQDDVRIFKAGDSFPQKKSMLYPVKDASKKSKLAIYENDRLIKTIKIKGISNFTKELCPFGAVHNMTFALTQLRTLNFDTIQTYCIKDASEAAAVNREILGESFIDELDEDEEFEEFDSDETAVFAFDEEARKADGTMINPKARGFDDYVQHMDSNERMECTNRIQQLDANDKKRFQLQEAKNHLESSLYDARNFLAEEDVIASGPKSQIDRLSKVVSEYLEWLDEEADAATKSEINKRKKQVTQMKANIEEYMETANEPLGLEQFQGMLTKAEDLLKKIEGNPEQLEQKLVEFEGKVNEEIMDVRDEFLKIKTPSYLAKTIENYEPTIQFFNESFVNMTRFVEQKIYDTMDREQLYQVKAMFEKLEETTKEKFAAMEAIQSQHMSDLKSTYQRKIRALKRKEQKKKSSSAAESADATASSKPLSASKSAEESAIHDEL</sequence>
<dbReference type="SUPFAM" id="SSF100934">
    <property type="entry name" value="Heat shock protein 70kD (HSP70), C-terminal subdomain"/>
    <property type="match status" value="1"/>
</dbReference>
<proteinExistence type="predicted"/>
<comment type="subcellular location">
    <subcellularLocation>
        <location evidence="1">Endoplasmic reticulum lumen</location>
    </subcellularLocation>
</comment>
<feature type="compositionally biased region" description="Low complexity" evidence="7">
    <location>
        <begin position="868"/>
        <end position="887"/>
    </location>
</feature>
<keyword evidence="10" id="KW-1185">Reference proteome</keyword>
<keyword evidence="3" id="KW-0547">Nucleotide-binding</keyword>
<feature type="compositionally biased region" description="Basic and acidic residues" evidence="7">
    <location>
        <begin position="888"/>
        <end position="898"/>
    </location>
</feature>
<dbReference type="PRINTS" id="PR00301">
    <property type="entry name" value="HEATSHOCK70"/>
</dbReference>
<dbReference type="Gene3D" id="3.30.30.30">
    <property type="match status" value="1"/>
</dbReference>
<feature type="region of interest" description="Disordered" evidence="7">
    <location>
        <begin position="858"/>
        <end position="898"/>
    </location>
</feature>
<evidence type="ECO:0000256" key="8">
    <source>
        <dbReference type="SAM" id="SignalP"/>
    </source>
</evidence>
<name>A0AAV5RPP2_MAUHU</name>
<dbReference type="GO" id="GO:0005524">
    <property type="term" value="F:ATP binding"/>
    <property type="evidence" value="ECO:0007669"/>
    <property type="project" value="UniProtKB-KW"/>
</dbReference>
<evidence type="ECO:0000313" key="10">
    <source>
        <dbReference type="Proteomes" id="UP001377567"/>
    </source>
</evidence>
<dbReference type="AlphaFoldDB" id="A0AAV5RPP2"/>
<comment type="caution">
    <text evidence="9">The sequence shown here is derived from an EMBL/GenBank/DDBJ whole genome shotgun (WGS) entry which is preliminary data.</text>
</comment>
<dbReference type="InterPro" id="IPR029048">
    <property type="entry name" value="HSP70_C_sf"/>
</dbReference>
<dbReference type="PROSITE" id="PS00329">
    <property type="entry name" value="HSP70_2"/>
    <property type="match status" value="1"/>
</dbReference>
<dbReference type="GO" id="GO:0005788">
    <property type="term" value="C:endoplasmic reticulum lumen"/>
    <property type="evidence" value="ECO:0007669"/>
    <property type="project" value="UniProtKB-SubCell"/>
</dbReference>
<protein>
    <submittedName>
        <fullName evidence="9">Hsp70 family chaperone</fullName>
    </submittedName>
</protein>
<accession>A0AAV5RPP2</accession>
<dbReference type="Gene3D" id="1.20.1270.10">
    <property type="match status" value="1"/>
</dbReference>
<dbReference type="Gene3D" id="3.30.420.40">
    <property type="match status" value="2"/>
</dbReference>
<feature type="signal peptide" evidence="8">
    <location>
        <begin position="1"/>
        <end position="22"/>
    </location>
</feature>
<dbReference type="InterPro" id="IPR018181">
    <property type="entry name" value="Heat_shock_70_CS"/>
</dbReference>
<dbReference type="PROSITE" id="PS01036">
    <property type="entry name" value="HSP70_3"/>
    <property type="match status" value="1"/>
</dbReference>
<evidence type="ECO:0000256" key="5">
    <source>
        <dbReference type="ARBA" id="ARBA00023186"/>
    </source>
</evidence>
<evidence type="ECO:0000256" key="6">
    <source>
        <dbReference type="SAM" id="Coils"/>
    </source>
</evidence>
<dbReference type="SUPFAM" id="SSF53067">
    <property type="entry name" value="Actin-like ATPase domain"/>
    <property type="match status" value="2"/>
</dbReference>
<dbReference type="EMBL" id="BTGD01000001">
    <property type="protein sequence ID" value="GMM53529.1"/>
    <property type="molecule type" value="Genomic_DNA"/>
</dbReference>
<dbReference type="Pfam" id="PF00012">
    <property type="entry name" value="HSP70"/>
    <property type="match status" value="1"/>
</dbReference>
<dbReference type="CDD" id="cd10230">
    <property type="entry name" value="ASKHA_NBD_HSP70_HYOU1"/>
    <property type="match status" value="1"/>
</dbReference>
<feature type="compositionally biased region" description="Basic residues" evidence="7">
    <location>
        <begin position="858"/>
        <end position="867"/>
    </location>
</feature>
<dbReference type="InterPro" id="IPR043129">
    <property type="entry name" value="ATPase_NBD"/>
</dbReference>
<evidence type="ECO:0000256" key="3">
    <source>
        <dbReference type="ARBA" id="ARBA00022741"/>
    </source>
</evidence>
<dbReference type="GO" id="GO:0030968">
    <property type="term" value="P:endoplasmic reticulum unfolded protein response"/>
    <property type="evidence" value="ECO:0007669"/>
    <property type="project" value="TreeGrafter"/>
</dbReference>
<reference evidence="9 10" key="1">
    <citation type="journal article" date="2023" name="Elife">
        <title>Identification of key yeast species and microbe-microbe interactions impacting larval growth of Drosophila in the wild.</title>
        <authorList>
            <person name="Mure A."/>
            <person name="Sugiura Y."/>
            <person name="Maeda R."/>
            <person name="Honda K."/>
            <person name="Sakurai N."/>
            <person name="Takahashi Y."/>
            <person name="Watada M."/>
            <person name="Katoh T."/>
            <person name="Gotoh A."/>
            <person name="Gotoh Y."/>
            <person name="Taniguchi I."/>
            <person name="Nakamura K."/>
            <person name="Hayashi T."/>
            <person name="Katayama T."/>
            <person name="Uemura T."/>
            <person name="Hattori Y."/>
        </authorList>
    </citation>
    <scope>NUCLEOTIDE SEQUENCE [LARGE SCALE GENOMIC DNA]</scope>
    <source>
        <strain evidence="9 10">KH-74</strain>
    </source>
</reference>
<dbReference type="Proteomes" id="UP001377567">
    <property type="component" value="Unassembled WGS sequence"/>
</dbReference>